<dbReference type="EMBL" id="GGEC01070523">
    <property type="protein sequence ID" value="MBX51007.1"/>
    <property type="molecule type" value="Transcribed_RNA"/>
</dbReference>
<name>A0A2P2P8I7_RHIMU</name>
<evidence type="ECO:0000313" key="1">
    <source>
        <dbReference type="EMBL" id="MBX51007.1"/>
    </source>
</evidence>
<proteinExistence type="predicted"/>
<protein>
    <submittedName>
        <fullName evidence="1">Uncharacterized protein</fullName>
    </submittedName>
</protein>
<dbReference type="AlphaFoldDB" id="A0A2P2P8I7"/>
<sequence length="24" mass="2915">MEERKRNHEIACLDVRLMPTDNED</sequence>
<accession>A0A2P2P8I7</accession>
<organism evidence="1">
    <name type="scientific">Rhizophora mucronata</name>
    <name type="common">Asiatic mangrove</name>
    <dbReference type="NCBI Taxonomy" id="61149"/>
    <lineage>
        <taxon>Eukaryota</taxon>
        <taxon>Viridiplantae</taxon>
        <taxon>Streptophyta</taxon>
        <taxon>Embryophyta</taxon>
        <taxon>Tracheophyta</taxon>
        <taxon>Spermatophyta</taxon>
        <taxon>Magnoliopsida</taxon>
        <taxon>eudicotyledons</taxon>
        <taxon>Gunneridae</taxon>
        <taxon>Pentapetalae</taxon>
        <taxon>rosids</taxon>
        <taxon>fabids</taxon>
        <taxon>Malpighiales</taxon>
        <taxon>Rhizophoraceae</taxon>
        <taxon>Rhizophora</taxon>
    </lineage>
</organism>
<reference evidence="1" key="1">
    <citation type="submission" date="2018-02" db="EMBL/GenBank/DDBJ databases">
        <title>Rhizophora mucronata_Transcriptome.</title>
        <authorList>
            <person name="Meera S.P."/>
            <person name="Sreeshan A."/>
            <person name="Augustine A."/>
        </authorList>
    </citation>
    <scope>NUCLEOTIDE SEQUENCE</scope>
    <source>
        <tissue evidence="1">Leaf</tissue>
    </source>
</reference>